<reference evidence="2" key="2">
    <citation type="submission" date="2022-01" db="EMBL/GenBank/DDBJ databases">
        <authorList>
            <person name="Yamashiro T."/>
            <person name="Shiraishi A."/>
            <person name="Satake H."/>
            <person name="Nakayama K."/>
        </authorList>
    </citation>
    <scope>NUCLEOTIDE SEQUENCE</scope>
</reference>
<gene>
    <name evidence="2" type="ORF">Tco_0951493</name>
</gene>
<name>A0ABQ5DWZ8_9ASTR</name>
<protein>
    <submittedName>
        <fullName evidence="2">Uncharacterized protein</fullName>
    </submittedName>
</protein>
<evidence type="ECO:0000256" key="1">
    <source>
        <dbReference type="SAM" id="MobiDB-lite"/>
    </source>
</evidence>
<feature type="region of interest" description="Disordered" evidence="1">
    <location>
        <begin position="1"/>
        <end position="105"/>
    </location>
</feature>
<feature type="region of interest" description="Disordered" evidence="1">
    <location>
        <begin position="295"/>
        <end position="318"/>
    </location>
</feature>
<dbReference type="Proteomes" id="UP001151760">
    <property type="component" value="Unassembled WGS sequence"/>
</dbReference>
<accession>A0ABQ5DWZ8</accession>
<reference evidence="2" key="1">
    <citation type="journal article" date="2022" name="Int. J. Mol. Sci.">
        <title>Draft Genome of Tanacetum Coccineum: Genomic Comparison of Closely Related Tanacetum-Family Plants.</title>
        <authorList>
            <person name="Yamashiro T."/>
            <person name="Shiraishi A."/>
            <person name="Nakayama K."/>
            <person name="Satake H."/>
        </authorList>
    </citation>
    <scope>NUCLEOTIDE SEQUENCE</scope>
</reference>
<feature type="compositionally biased region" description="Acidic residues" evidence="1">
    <location>
        <begin position="13"/>
        <end position="44"/>
    </location>
</feature>
<comment type="caution">
    <text evidence="2">The sequence shown here is derived from an EMBL/GenBank/DDBJ whole genome shotgun (WGS) entry which is preliminary data.</text>
</comment>
<sequence>MDAPPSPNHVFDFPEEEELEEDPQEEPDEEFEEDPEEDPEEELEVDAKEDATPAATPPVGSPSTPPPLSESSSDTEVVAPIFASKALEMPPPGSTSERCEKKRQAEMDVNSFEIRKVKRRMYEFDQDLGHEGAMDACPDDGVDGSAAFEESQPPKPQGPPDDSHYLSASNMPRIHIPLRPILGVLQIGIRAKVMDAPALPISAERNLEDPIEIRVDVVHPAPVDVFPAATVVRTLAQHGEAIRDIHEHLQGVPIDEEMSALRFRVGMAEEENASLYGRIKTMEATDTVTRRQEKKARMELERQLASVQESQRQDQENFRKLQEFVTSQLRRHS</sequence>
<keyword evidence="3" id="KW-1185">Reference proteome</keyword>
<proteinExistence type="predicted"/>
<feature type="region of interest" description="Disordered" evidence="1">
    <location>
        <begin position="130"/>
        <end position="168"/>
    </location>
</feature>
<dbReference type="EMBL" id="BQNB010015674">
    <property type="protein sequence ID" value="GJT42778.1"/>
    <property type="molecule type" value="Genomic_DNA"/>
</dbReference>
<organism evidence="2 3">
    <name type="scientific">Tanacetum coccineum</name>
    <dbReference type="NCBI Taxonomy" id="301880"/>
    <lineage>
        <taxon>Eukaryota</taxon>
        <taxon>Viridiplantae</taxon>
        <taxon>Streptophyta</taxon>
        <taxon>Embryophyta</taxon>
        <taxon>Tracheophyta</taxon>
        <taxon>Spermatophyta</taxon>
        <taxon>Magnoliopsida</taxon>
        <taxon>eudicotyledons</taxon>
        <taxon>Gunneridae</taxon>
        <taxon>Pentapetalae</taxon>
        <taxon>asterids</taxon>
        <taxon>campanulids</taxon>
        <taxon>Asterales</taxon>
        <taxon>Asteraceae</taxon>
        <taxon>Asteroideae</taxon>
        <taxon>Anthemideae</taxon>
        <taxon>Anthemidinae</taxon>
        <taxon>Tanacetum</taxon>
    </lineage>
</organism>
<evidence type="ECO:0000313" key="3">
    <source>
        <dbReference type="Proteomes" id="UP001151760"/>
    </source>
</evidence>
<evidence type="ECO:0000313" key="2">
    <source>
        <dbReference type="EMBL" id="GJT42778.1"/>
    </source>
</evidence>
<feature type="compositionally biased region" description="Pro residues" evidence="1">
    <location>
        <begin position="55"/>
        <end position="68"/>
    </location>
</feature>